<evidence type="ECO:0000313" key="3">
    <source>
        <dbReference type="Proteomes" id="UP000230605"/>
    </source>
</evidence>
<reference evidence="1 3" key="1">
    <citation type="submission" date="2015-10" db="EMBL/GenBank/DDBJ databases">
        <title>The cercosporin biosynthetic gene cluster was horizontally transferred to several fungal lineages and shown to be expanded in Cercospora beticola based on microsynteny with recipient genomes.</title>
        <authorList>
            <person name="De Jonge R."/>
            <person name="Ebert M.K."/>
            <person name="Suttle J.C."/>
            <person name="Jurick Ii W.M."/>
            <person name="Secor G.A."/>
            <person name="Thomma B.P."/>
            <person name="Van De Peer Y."/>
            <person name="Bolton M.D."/>
        </authorList>
    </citation>
    <scope>NUCLEOTIDE SEQUENCE [LARGE SCALE GENOMIC DNA]</scope>
    <source>
        <strain evidence="1 3">09-40</strain>
    </source>
</reference>
<dbReference type="SUPFAM" id="SSF51905">
    <property type="entry name" value="FAD/NAD(P)-binding domain"/>
    <property type="match status" value="1"/>
</dbReference>
<dbReference type="AlphaFoldDB" id="A0A2G5I875"/>
<gene>
    <name evidence="1" type="ORF">CB0940_00585</name>
    <name evidence="2" type="ORF">RHO25_000609</name>
</gene>
<evidence type="ECO:0000313" key="4">
    <source>
        <dbReference type="Proteomes" id="UP001302367"/>
    </source>
</evidence>
<organism evidence="1 3">
    <name type="scientific">Cercospora beticola</name>
    <name type="common">Sugarbeet leaf spot fungus</name>
    <dbReference type="NCBI Taxonomy" id="122368"/>
    <lineage>
        <taxon>Eukaryota</taxon>
        <taxon>Fungi</taxon>
        <taxon>Dikarya</taxon>
        <taxon>Ascomycota</taxon>
        <taxon>Pezizomycotina</taxon>
        <taxon>Dothideomycetes</taxon>
        <taxon>Dothideomycetidae</taxon>
        <taxon>Mycosphaerellales</taxon>
        <taxon>Mycosphaerellaceae</taxon>
        <taxon>Cercospora</taxon>
    </lineage>
</organism>
<name>A0A2G5I875_CERBT</name>
<dbReference type="OrthoDB" id="4114509at2759"/>
<evidence type="ECO:0000313" key="2">
    <source>
        <dbReference type="EMBL" id="WPA96004.1"/>
    </source>
</evidence>
<protein>
    <submittedName>
        <fullName evidence="1">Hypotheticalsprotein</fullName>
    </submittedName>
</protein>
<dbReference type="Proteomes" id="UP000230605">
    <property type="component" value="Chromosome 1"/>
</dbReference>
<evidence type="ECO:0000313" key="1">
    <source>
        <dbReference type="EMBL" id="PIB00673.1"/>
    </source>
</evidence>
<reference evidence="2 4" key="2">
    <citation type="submission" date="2023-09" db="EMBL/GenBank/DDBJ databases">
        <title>Complete-Gapless Cercospora beticola genome.</title>
        <authorList>
            <person name="Wyatt N.A."/>
            <person name="Spanner R.E."/>
            <person name="Bolton M.D."/>
        </authorList>
    </citation>
    <scope>NUCLEOTIDE SEQUENCE [LARGE SCALE GENOMIC DNA]</scope>
    <source>
        <strain evidence="2">Cb09-40</strain>
    </source>
</reference>
<proteinExistence type="predicted"/>
<accession>A0A2G5I875</accession>
<sequence length="490" mass="55285">MTEEIVSSDYLVIGAGAMGMAFVDTMLTDSKATITIVDRYPQPGGHWTTAYPFVRLHQPSNFYGVNSRALGMDTIDREGWNEGLFELASAHELCAYFDQVMHQTFLPSGRVAYYPKCEYAGNGRFRSLVTGKTYRATESTCIVDATYMKVKVPSMGPPQYGIGEGVKLVTPNTMPVESRPYSNYTVVGAGKTGIDACLWLLGIGVQPSAISWIMPRDQWLVDRRYHQAGDIFAEWRYSLVPNQAKAIHAATTVDDLLQRLSEAGQLMRLSEDVWPTMFRCATVSRKEFAALKQIKHIIRQGRVLQIDQDKVTLERGSYAPDRDTLWIDCTADGLAQRDAVPVFQTNLITLQSVRYCQQVFSAAFIAHLEATYSDTKTKNYLSRPIPHPNHGVDWIAISLLNYQNTMRLSEYPETLKWLANSRLDWFRHMAPPLPKIPEERKATVERMKEVREGMCSKLEALLDTMAPEDAARVRKQVYNSSVASHQISML</sequence>
<dbReference type="Proteomes" id="UP001302367">
    <property type="component" value="Chromosome 1"/>
</dbReference>
<dbReference type="EMBL" id="CP134184">
    <property type="protein sequence ID" value="WPA96004.1"/>
    <property type="molecule type" value="Genomic_DNA"/>
</dbReference>
<dbReference type="Gene3D" id="3.50.50.60">
    <property type="entry name" value="FAD/NAD(P)-binding domain"/>
    <property type="match status" value="1"/>
</dbReference>
<dbReference type="InterPro" id="IPR036188">
    <property type="entry name" value="FAD/NAD-bd_sf"/>
</dbReference>
<dbReference type="EMBL" id="LKMD01000100">
    <property type="protein sequence ID" value="PIB00673.1"/>
    <property type="molecule type" value="Genomic_DNA"/>
</dbReference>
<keyword evidence="4" id="KW-1185">Reference proteome</keyword>